<gene>
    <name evidence="2" type="ORF">RRG08_040068</name>
</gene>
<dbReference type="AlphaFoldDB" id="A0AAE1CND5"/>
<evidence type="ECO:0000256" key="1">
    <source>
        <dbReference type="SAM" id="MobiDB-lite"/>
    </source>
</evidence>
<feature type="compositionally biased region" description="Basic and acidic residues" evidence="1">
    <location>
        <begin position="8"/>
        <end position="27"/>
    </location>
</feature>
<proteinExistence type="predicted"/>
<protein>
    <submittedName>
        <fullName evidence="2">Uncharacterized protein</fullName>
    </submittedName>
</protein>
<feature type="region of interest" description="Disordered" evidence="1">
    <location>
        <begin position="1"/>
        <end position="80"/>
    </location>
</feature>
<evidence type="ECO:0000313" key="2">
    <source>
        <dbReference type="EMBL" id="KAK3719765.1"/>
    </source>
</evidence>
<name>A0AAE1CND5_9GAST</name>
<comment type="caution">
    <text evidence="2">The sequence shown here is derived from an EMBL/GenBank/DDBJ whole genome shotgun (WGS) entry which is preliminary data.</text>
</comment>
<accession>A0AAE1CND5</accession>
<organism evidence="2 3">
    <name type="scientific">Elysia crispata</name>
    <name type="common">lettuce slug</name>
    <dbReference type="NCBI Taxonomy" id="231223"/>
    <lineage>
        <taxon>Eukaryota</taxon>
        <taxon>Metazoa</taxon>
        <taxon>Spiralia</taxon>
        <taxon>Lophotrochozoa</taxon>
        <taxon>Mollusca</taxon>
        <taxon>Gastropoda</taxon>
        <taxon>Heterobranchia</taxon>
        <taxon>Euthyneura</taxon>
        <taxon>Panpulmonata</taxon>
        <taxon>Sacoglossa</taxon>
        <taxon>Placobranchoidea</taxon>
        <taxon>Plakobranchidae</taxon>
        <taxon>Elysia</taxon>
    </lineage>
</organism>
<dbReference type="EMBL" id="JAWDGP010007412">
    <property type="protein sequence ID" value="KAK3719765.1"/>
    <property type="molecule type" value="Genomic_DNA"/>
</dbReference>
<dbReference type="Proteomes" id="UP001283361">
    <property type="component" value="Unassembled WGS sequence"/>
</dbReference>
<keyword evidence="3" id="KW-1185">Reference proteome</keyword>
<evidence type="ECO:0000313" key="3">
    <source>
        <dbReference type="Proteomes" id="UP001283361"/>
    </source>
</evidence>
<reference evidence="2" key="1">
    <citation type="journal article" date="2023" name="G3 (Bethesda)">
        <title>A reference genome for the long-term kleptoplast-retaining sea slug Elysia crispata morphotype clarki.</title>
        <authorList>
            <person name="Eastman K.E."/>
            <person name="Pendleton A.L."/>
            <person name="Shaikh M.A."/>
            <person name="Suttiyut T."/>
            <person name="Ogas R."/>
            <person name="Tomko P."/>
            <person name="Gavelis G."/>
            <person name="Widhalm J.R."/>
            <person name="Wisecaver J.H."/>
        </authorList>
    </citation>
    <scope>NUCLEOTIDE SEQUENCE</scope>
    <source>
        <strain evidence="2">ECLA1</strain>
    </source>
</reference>
<sequence length="80" mass="8865">MSGGSTAELREGDARIKNGERRLKTAEILEGPHASRIKPDLKDSRSATSREGYSEDIPVTSAGDSCVNRHKQSRDRKQLR</sequence>